<name>A0ABT5UFU6_9GAMM</name>
<feature type="transmembrane region" description="Helical" evidence="10">
    <location>
        <begin position="191"/>
        <end position="212"/>
    </location>
</feature>
<dbReference type="Gene3D" id="1.20.1250.20">
    <property type="entry name" value="MFS general substrate transporter like domains"/>
    <property type="match status" value="1"/>
</dbReference>
<feature type="transmembrane region" description="Helical" evidence="10">
    <location>
        <begin position="79"/>
        <end position="105"/>
    </location>
</feature>
<dbReference type="PANTHER" id="PTHR44936:SF10">
    <property type="entry name" value="SENSOR PROTEIN RSTB"/>
    <property type="match status" value="1"/>
</dbReference>
<keyword evidence="7" id="KW-0547">Nucleotide-binding</keyword>
<dbReference type="SMART" id="SM00387">
    <property type="entry name" value="HATPase_c"/>
    <property type="match status" value="1"/>
</dbReference>
<feature type="transmembrane region" description="Helical" evidence="10">
    <location>
        <begin position="320"/>
        <end position="340"/>
    </location>
</feature>
<dbReference type="Gene3D" id="3.30.565.10">
    <property type="entry name" value="Histidine kinase-like ATPase, C-terminal domain"/>
    <property type="match status" value="1"/>
</dbReference>
<dbReference type="SUPFAM" id="SSF103473">
    <property type="entry name" value="MFS general substrate transporter"/>
    <property type="match status" value="1"/>
</dbReference>
<evidence type="ECO:0000256" key="2">
    <source>
        <dbReference type="ARBA" id="ARBA00004651"/>
    </source>
</evidence>
<feature type="transmembrane region" description="Helical" evidence="10">
    <location>
        <begin position="386"/>
        <end position="407"/>
    </location>
</feature>
<reference evidence="12 13" key="1">
    <citation type="submission" date="2022-11" db="EMBL/GenBank/DDBJ databases">
        <title>Spartinivicinus poritis sp. nov., isolated from scleractinian coral Porites lutea.</title>
        <authorList>
            <person name="Zhang G."/>
            <person name="Cai L."/>
            <person name="Wei Q."/>
        </authorList>
    </citation>
    <scope>NUCLEOTIDE SEQUENCE [LARGE SCALE GENOMIC DNA]</scope>
    <source>
        <strain evidence="12 13">A2-2</strain>
    </source>
</reference>
<dbReference type="PRINTS" id="PR00344">
    <property type="entry name" value="BCTRLSENSOR"/>
</dbReference>
<sequence length="1139" mass="128101">MSSIYTEKLLRQFGHTDGLLSGGNLATGLIVYCIIATTEGFGREGIVLSTFLLFFLSAILEIPTGYLGDRVGWKFSVRLGLFCDFISTLFFGLTIFFAIQGYYILMLSFLVLRQLFSALNGAFTSGSYQAAYQRWYQEKLEQNTIKISDAPPLFLASYKYGIWIRLGLPLIALGIGLLLQTEFFSQVSKEYIALVPLGMILYVLLIQIVVYFKMAKDLDFSTISIKEGNSTSDITITKLFLSAQATFPILCTYAYSHIFLQVCNLFLVGESYYLFKEANLPMIFVWGGGMGAAVVITFFGIAISRFFIPWLSKQTKLRSIRWLGTLCLSLLSAVVALTFYSSISTVAKLGCIFSVILVAYPISFALRAEITSDSHRFVPDEFKASWFSGGSLLARLTYAMIAGLILIAGVPHMGIFVMMSVLGVIGASLAFINYKKGENVSKFERASLKKCLGMVVGIMFFITSFLVFLGETWYFVKHATEAQRQQDQIIAEQYAGQFAHLEETSQANQLLHTLRQRINVDCVDINTNLIQQTHCNTSESTYSVSRVIYYNPLLKQDQRGTITVYFNDSIIHQKILHHLIIVAAIYIAFVLLVFSITYRIVKRICSEAKMVLDVAMDKSSSSPKERSGEERYFIDEFATMADRFNDFIENEKRMANLQGINQIAAQVAHDIRSPLTALEMVAEQSLEVFPERNRIIFRRAIDSINDIANGLLVVEREQNADKDPAKQQISKQLLSTLLEEVVSEKRVQYRLQPAIELQLQVDNDAYGLFANIHANTLRRVLSNLINNSVEAKGNKSSINIQLRLQELNNKAAITIIDNGQGIPNKLINNVLKRGVSIGKPGNTGLGLSHAKTTIESWQGQLAVCSEPSVGTQITIILPLQATPSWFLPLLVLPANSQVMILDDDISMHRVWQSRLESLPLTDSRIEVNYFLNETQAIEFYQKKINPHRPLLFLSDYELIGKAKTGLDIIEALQIAQHSILVTSHYKSSHVIERCSQLGIKVLPKSLANWLSIEVSTLASVNYDAVHIEDNKGIRVCWELDAKMHPAKLLSLKSPMEFERHADQISKNTPIYIDNEFIGEEITGCEWAKTLYDRGFKRLILTSGLIPIDANEMYWFESIGDKRSPWAKARERSRLSITVD</sequence>
<feature type="transmembrane region" description="Helical" evidence="10">
    <location>
        <begin position="575"/>
        <end position="601"/>
    </location>
</feature>
<proteinExistence type="predicted"/>
<keyword evidence="9 12" id="KW-0067">ATP-binding</keyword>
<keyword evidence="8" id="KW-0418">Kinase</keyword>
<dbReference type="SUPFAM" id="SSF47384">
    <property type="entry name" value="Homodimeric domain of signal transducing histidine kinase"/>
    <property type="match status" value="1"/>
</dbReference>
<dbReference type="CDD" id="cd00075">
    <property type="entry name" value="HATPase"/>
    <property type="match status" value="1"/>
</dbReference>
<dbReference type="EMBL" id="JAPMOU010000057">
    <property type="protein sequence ID" value="MDE1465258.1"/>
    <property type="molecule type" value="Genomic_DNA"/>
</dbReference>
<evidence type="ECO:0000313" key="12">
    <source>
        <dbReference type="EMBL" id="MDE1465258.1"/>
    </source>
</evidence>
<keyword evidence="5" id="KW-0597">Phosphoprotein</keyword>
<feature type="transmembrane region" description="Helical" evidence="10">
    <location>
        <begin position="46"/>
        <end position="67"/>
    </location>
</feature>
<keyword evidence="13" id="KW-1185">Reference proteome</keyword>
<dbReference type="InterPro" id="IPR005467">
    <property type="entry name" value="His_kinase_dom"/>
</dbReference>
<dbReference type="CDD" id="cd00082">
    <property type="entry name" value="HisKA"/>
    <property type="match status" value="1"/>
</dbReference>
<evidence type="ECO:0000256" key="4">
    <source>
        <dbReference type="ARBA" id="ARBA00022475"/>
    </source>
</evidence>
<feature type="transmembrane region" description="Helical" evidence="10">
    <location>
        <begin position="452"/>
        <end position="476"/>
    </location>
</feature>
<dbReference type="InterPro" id="IPR036890">
    <property type="entry name" value="HATPase_C_sf"/>
</dbReference>
<feature type="transmembrane region" description="Helical" evidence="10">
    <location>
        <begin position="283"/>
        <end position="308"/>
    </location>
</feature>
<protein>
    <recommendedName>
        <fullName evidence="3">histidine kinase</fullName>
        <ecNumber evidence="3">2.7.13.3</ecNumber>
    </recommendedName>
</protein>
<evidence type="ECO:0000256" key="3">
    <source>
        <dbReference type="ARBA" id="ARBA00012438"/>
    </source>
</evidence>
<dbReference type="SUPFAM" id="SSF55874">
    <property type="entry name" value="ATPase domain of HSP90 chaperone/DNA topoisomerase II/histidine kinase"/>
    <property type="match status" value="1"/>
</dbReference>
<feature type="transmembrane region" description="Helical" evidence="10">
    <location>
        <begin position="346"/>
        <end position="366"/>
    </location>
</feature>
<dbReference type="Proteomes" id="UP001528823">
    <property type="component" value="Unassembled WGS sequence"/>
</dbReference>
<dbReference type="InterPro" id="IPR036259">
    <property type="entry name" value="MFS_trans_sf"/>
</dbReference>
<comment type="catalytic activity">
    <reaction evidence="1">
        <text>ATP + protein L-histidine = ADP + protein N-phospho-L-histidine.</text>
        <dbReference type="EC" id="2.7.13.3"/>
    </reaction>
</comment>
<keyword evidence="6" id="KW-0808">Transferase</keyword>
<evidence type="ECO:0000256" key="9">
    <source>
        <dbReference type="ARBA" id="ARBA00022840"/>
    </source>
</evidence>
<dbReference type="PROSITE" id="PS50109">
    <property type="entry name" value="HIS_KIN"/>
    <property type="match status" value="1"/>
</dbReference>
<comment type="caution">
    <text evidence="12">The sequence shown here is derived from an EMBL/GenBank/DDBJ whole genome shotgun (WGS) entry which is preliminary data.</text>
</comment>
<keyword evidence="10" id="KW-1133">Transmembrane helix</keyword>
<dbReference type="Gene3D" id="1.10.287.130">
    <property type="match status" value="1"/>
</dbReference>
<evidence type="ECO:0000256" key="6">
    <source>
        <dbReference type="ARBA" id="ARBA00022679"/>
    </source>
</evidence>
<feature type="transmembrane region" description="Helical" evidence="10">
    <location>
        <begin position="413"/>
        <end position="432"/>
    </location>
</feature>
<dbReference type="RefSeq" id="WP_274691568.1">
    <property type="nucleotide sequence ID" value="NZ_JAPMOU010000057.1"/>
</dbReference>
<dbReference type="InterPro" id="IPR036097">
    <property type="entry name" value="HisK_dim/P_sf"/>
</dbReference>
<dbReference type="GO" id="GO:0005524">
    <property type="term" value="F:ATP binding"/>
    <property type="evidence" value="ECO:0007669"/>
    <property type="project" value="UniProtKB-KW"/>
</dbReference>
<organism evidence="12 13">
    <name type="scientific">Spartinivicinus poritis</name>
    <dbReference type="NCBI Taxonomy" id="2994640"/>
    <lineage>
        <taxon>Bacteria</taxon>
        <taxon>Pseudomonadati</taxon>
        <taxon>Pseudomonadota</taxon>
        <taxon>Gammaproteobacteria</taxon>
        <taxon>Oceanospirillales</taxon>
        <taxon>Zooshikellaceae</taxon>
        <taxon>Spartinivicinus</taxon>
    </lineage>
</organism>
<accession>A0ABT5UFU6</accession>
<evidence type="ECO:0000313" key="13">
    <source>
        <dbReference type="Proteomes" id="UP001528823"/>
    </source>
</evidence>
<evidence type="ECO:0000256" key="5">
    <source>
        <dbReference type="ARBA" id="ARBA00022553"/>
    </source>
</evidence>
<evidence type="ECO:0000256" key="1">
    <source>
        <dbReference type="ARBA" id="ARBA00000085"/>
    </source>
</evidence>
<dbReference type="InterPro" id="IPR004358">
    <property type="entry name" value="Sig_transdc_His_kin-like_C"/>
</dbReference>
<dbReference type="Gene3D" id="3.40.50.2300">
    <property type="match status" value="1"/>
</dbReference>
<dbReference type="EC" id="2.7.13.3" evidence="3"/>
<evidence type="ECO:0000256" key="10">
    <source>
        <dbReference type="SAM" id="Phobius"/>
    </source>
</evidence>
<dbReference type="InterPro" id="IPR050980">
    <property type="entry name" value="2C_sensor_his_kinase"/>
</dbReference>
<evidence type="ECO:0000259" key="11">
    <source>
        <dbReference type="PROSITE" id="PS50109"/>
    </source>
</evidence>
<keyword evidence="10" id="KW-0472">Membrane</keyword>
<feature type="domain" description="Histidine kinase" evidence="11">
    <location>
        <begin position="666"/>
        <end position="881"/>
    </location>
</feature>
<dbReference type="Pfam" id="PF02518">
    <property type="entry name" value="HATPase_c"/>
    <property type="match status" value="1"/>
</dbReference>
<dbReference type="CDD" id="cd06174">
    <property type="entry name" value="MFS"/>
    <property type="match status" value="1"/>
</dbReference>
<gene>
    <name evidence="12" type="ORF">ORQ98_25160</name>
</gene>
<keyword evidence="10" id="KW-0812">Transmembrane</keyword>
<dbReference type="InterPro" id="IPR003661">
    <property type="entry name" value="HisK_dim/P_dom"/>
</dbReference>
<feature type="transmembrane region" description="Helical" evidence="10">
    <location>
        <begin position="160"/>
        <end position="179"/>
    </location>
</feature>
<evidence type="ECO:0000256" key="8">
    <source>
        <dbReference type="ARBA" id="ARBA00022777"/>
    </source>
</evidence>
<comment type="subcellular location">
    <subcellularLocation>
        <location evidence="2">Cell membrane</location>
        <topology evidence="2">Multi-pass membrane protein</topology>
    </subcellularLocation>
</comment>
<dbReference type="InterPro" id="IPR003594">
    <property type="entry name" value="HATPase_dom"/>
</dbReference>
<evidence type="ECO:0000256" key="7">
    <source>
        <dbReference type="ARBA" id="ARBA00022741"/>
    </source>
</evidence>
<keyword evidence="4" id="KW-1003">Cell membrane</keyword>
<dbReference type="PANTHER" id="PTHR44936">
    <property type="entry name" value="SENSOR PROTEIN CREC"/>
    <property type="match status" value="1"/>
</dbReference>